<evidence type="ECO:0000256" key="1">
    <source>
        <dbReference type="ARBA" id="ARBA00001953"/>
    </source>
</evidence>
<evidence type="ECO:0000256" key="6">
    <source>
        <dbReference type="ARBA" id="ARBA00023267"/>
    </source>
</evidence>
<dbReference type="Pfam" id="PF21139">
    <property type="entry name" value="BT_MCC_alpha"/>
    <property type="match status" value="1"/>
</dbReference>
<dbReference type="FunFam" id="3.30.1490.20:FF:000003">
    <property type="entry name" value="acetyl-CoA carboxylase isoform X1"/>
    <property type="match status" value="1"/>
</dbReference>
<accession>A0A5M6ZRI3</accession>
<sequence length="662" mass="69840">MIKTLLIANRGEIACRIMRTAHRLGIATVAVYSDADAHAPHVRLAGQAVRLGPAPARESYLKADLILEAARQTGADAIHPGYGFLSENADFARACQKAGIVFVGPDPDSIEAMGLKDRAKALMEKAGVPVTPGYHGADQDPEFLAREAGKIGYPVLIKAVAGGGGKGMRKVEAPGDFAEALASCQREAASSFGDDRVLIEKFIASPRHIEVQVFGDRRGRVVHFFERDCSLQRRHQKVIEEAPAPGMTPNVRAAMCSAAVRAAEAVNYVGAGTVEFIVDGSGPLREDGFYFMEMNTRLQVEHPVTEAITGYDLVELQLRVAAGGPAPEQDRIAIRGWAMEARLYAEDPASGFLPSIGRLDRLTLPGDPEGVRADSGVEEGGEVSLHYDPMIAKLITHGGTREEAIDVLVAGLDARTRVWPVRTNAGFLRRALTHPDFRAGRVDTRFIDQRLDALAPQSPPALSLIAGALALADGGPLAALARDPWDVRDGFRANGAPVIEAGLDHAGARLAVRLSYAEGRLEAAVGGETLTLDGPRFEPGLFTARLDGQPVSARFEMWPGGGALVSAQGETHLVTPYNAAAQAEGLEGGGAVLAPMPGKVLSVAVKPGDAVKKGQTLVVLEAMKMEHALAAPRDGVVEAVNAETGAQVSDGAALVVLSEAEG</sequence>
<dbReference type="InterPro" id="IPR001882">
    <property type="entry name" value="Biotin_BS"/>
</dbReference>
<dbReference type="Pfam" id="PF00364">
    <property type="entry name" value="Biotin_lipoyl"/>
    <property type="match status" value="1"/>
</dbReference>
<dbReference type="InterPro" id="IPR011761">
    <property type="entry name" value="ATP-grasp"/>
</dbReference>
<keyword evidence="12" id="KW-1185">Reference proteome</keyword>
<dbReference type="InterPro" id="IPR005479">
    <property type="entry name" value="CPAse_ATP-bd"/>
</dbReference>
<dbReference type="Pfam" id="PF02786">
    <property type="entry name" value="CPSase_L_D2"/>
    <property type="match status" value="1"/>
</dbReference>
<evidence type="ECO:0000256" key="3">
    <source>
        <dbReference type="ARBA" id="ARBA00022741"/>
    </source>
</evidence>
<dbReference type="InterPro" id="IPR016185">
    <property type="entry name" value="PreATP-grasp_dom_sf"/>
</dbReference>
<evidence type="ECO:0000256" key="2">
    <source>
        <dbReference type="ARBA" id="ARBA00022598"/>
    </source>
</evidence>
<dbReference type="PROSITE" id="PS50975">
    <property type="entry name" value="ATP_GRASP"/>
    <property type="match status" value="1"/>
</dbReference>
<keyword evidence="2" id="KW-0436">Ligase</keyword>
<evidence type="ECO:0000256" key="4">
    <source>
        <dbReference type="ARBA" id="ARBA00022840"/>
    </source>
</evidence>
<dbReference type="InterPro" id="IPR000089">
    <property type="entry name" value="Biotin_lipoyl"/>
</dbReference>
<evidence type="ECO:0000259" key="10">
    <source>
        <dbReference type="PROSITE" id="PS50979"/>
    </source>
</evidence>
<dbReference type="GO" id="GO:0005524">
    <property type="term" value="F:ATP binding"/>
    <property type="evidence" value="ECO:0007669"/>
    <property type="project" value="UniProtKB-UniRule"/>
</dbReference>
<feature type="domain" description="Lipoyl-binding" evidence="8">
    <location>
        <begin position="581"/>
        <end position="658"/>
    </location>
</feature>
<dbReference type="InterPro" id="IPR011764">
    <property type="entry name" value="Biotin_carboxylation_dom"/>
</dbReference>
<evidence type="ECO:0000259" key="8">
    <source>
        <dbReference type="PROSITE" id="PS50968"/>
    </source>
</evidence>
<dbReference type="PANTHER" id="PTHR18866:SF33">
    <property type="entry name" value="METHYLCROTONOYL-COA CARBOXYLASE SUBUNIT ALPHA, MITOCHONDRIAL-RELATED"/>
    <property type="match status" value="1"/>
</dbReference>
<dbReference type="SUPFAM" id="SSF51230">
    <property type="entry name" value="Single hybrid motif"/>
    <property type="match status" value="1"/>
</dbReference>
<evidence type="ECO:0000256" key="7">
    <source>
        <dbReference type="PROSITE-ProRule" id="PRU00409"/>
    </source>
</evidence>
<evidence type="ECO:0000313" key="11">
    <source>
        <dbReference type="EMBL" id="KAA5804891.1"/>
    </source>
</evidence>
<feature type="domain" description="ATP-grasp" evidence="9">
    <location>
        <begin position="120"/>
        <end position="322"/>
    </location>
</feature>
<dbReference type="FunFam" id="3.30.470.20:FF:000028">
    <property type="entry name" value="Methylcrotonoyl-CoA carboxylase subunit alpha, mitochondrial"/>
    <property type="match status" value="1"/>
</dbReference>
<dbReference type="SUPFAM" id="SSF51246">
    <property type="entry name" value="Rudiment single hybrid motif"/>
    <property type="match status" value="1"/>
</dbReference>
<keyword evidence="5" id="KW-0809">Transit peptide</keyword>
<dbReference type="PROSITE" id="PS00188">
    <property type="entry name" value="BIOTIN"/>
    <property type="match status" value="1"/>
</dbReference>
<organism evidence="11 12">
    <name type="scientific">Alkalicaulis satelles</name>
    <dbReference type="NCBI Taxonomy" id="2609175"/>
    <lineage>
        <taxon>Bacteria</taxon>
        <taxon>Pseudomonadati</taxon>
        <taxon>Pseudomonadota</taxon>
        <taxon>Alphaproteobacteria</taxon>
        <taxon>Maricaulales</taxon>
        <taxon>Maricaulaceae</taxon>
        <taxon>Alkalicaulis</taxon>
    </lineage>
</organism>
<dbReference type="Gene3D" id="2.40.50.100">
    <property type="match status" value="1"/>
</dbReference>
<dbReference type="InterPro" id="IPR048429">
    <property type="entry name" value="MCC_alpha_BT"/>
</dbReference>
<dbReference type="GO" id="GO:0046872">
    <property type="term" value="F:metal ion binding"/>
    <property type="evidence" value="ECO:0007669"/>
    <property type="project" value="InterPro"/>
</dbReference>
<name>A0A5M6ZRI3_9PROT</name>
<evidence type="ECO:0000256" key="5">
    <source>
        <dbReference type="ARBA" id="ARBA00022946"/>
    </source>
</evidence>
<dbReference type="Pfam" id="PF02785">
    <property type="entry name" value="Biotin_carb_C"/>
    <property type="match status" value="1"/>
</dbReference>
<gene>
    <name evidence="11" type="ORF">F1654_02520</name>
</gene>
<dbReference type="InterPro" id="IPR005482">
    <property type="entry name" value="Biotin_COase_C"/>
</dbReference>
<comment type="caution">
    <text evidence="11">The sequence shown here is derived from an EMBL/GenBank/DDBJ whole genome shotgun (WGS) entry which is preliminary data.</text>
</comment>
<feature type="domain" description="Biotin carboxylation" evidence="10">
    <location>
        <begin position="1"/>
        <end position="452"/>
    </location>
</feature>
<dbReference type="GO" id="GO:0004485">
    <property type="term" value="F:methylcrotonoyl-CoA carboxylase activity"/>
    <property type="evidence" value="ECO:0007669"/>
    <property type="project" value="TreeGrafter"/>
</dbReference>
<dbReference type="Proteomes" id="UP000325122">
    <property type="component" value="Unassembled WGS sequence"/>
</dbReference>
<dbReference type="InterPro" id="IPR050856">
    <property type="entry name" value="Biotin_carboxylase_complex"/>
</dbReference>
<dbReference type="EMBL" id="VWOJ01000001">
    <property type="protein sequence ID" value="KAA5804891.1"/>
    <property type="molecule type" value="Genomic_DNA"/>
</dbReference>
<proteinExistence type="predicted"/>
<dbReference type="Gene3D" id="3.30.470.20">
    <property type="entry name" value="ATP-grasp fold, B domain"/>
    <property type="match status" value="1"/>
</dbReference>
<dbReference type="InterPro" id="IPR005481">
    <property type="entry name" value="BC-like_N"/>
</dbReference>
<dbReference type="SUPFAM" id="SSF52440">
    <property type="entry name" value="PreATP-grasp domain"/>
    <property type="match status" value="1"/>
</dbReference>
<protein>
    <submittedName>
        <fullName evidence="11">Acetyl/propionyl/methylcrotonyl-CoA carboxylase subunit alpha</fullName>
    </submittedName>
</protein>
<keyword evidence="6" id="KW-0092">Biotin</keyword>
<dbReference type="SUPFAM" id="SSF56059">
    <property type="entry name" value="Glutathione synthetase ATP-binding domain-like"/>
    <property type="match status" value="1"/>
</dbReference>
<dbReference type="RefSeq" id="WP_150021922.1">
    <property type="nucleotide sequence ID" value="NZ_VWOJ01000001.1"/>
</dbReference>
<evidence type="ECO:0000313" key="12">
    <source>
        <dbReference type="Proteomes" id="UP000325122"/>
    </source>
</evidence>
<dbReference type="InterPro" id="IPR011053">
    <property type="entry name" value="Single_hybrid_motif"/>
</dbReference>
<comment type="cofactor">
    <cofactor evidence="1">
        <name>biotin</name>
        <dbReference type="ChEBI" id="CHEBI:57586"/>
    </cofactor>
</comment>
<dbReference type="PROSITE" id="PS50968">
    <property type="entry name" value="BIOTINYL_LIPOYL"/>
    <property type="match status" value="1"/>
</dbReference>
<dbReference type="FunFam" id="3.40.50.20:FF:000010">
    <property type="entry name" value="Propionyl-CoA carboxylase subunit alpha"/>
    <property type="match status" value="1"/>
</dbReference>
<dbReference type="InterPro" id="IPR011054">
    <property type="entry name" value="Rudment_hybrid_motif"/>
</dbReference>
<dbReference type="PROSITE" id="PS50979">
    <property type="entry name" value="BC"/>
    <property type="match status" value="1"/>
</dbReference>
<dbReference type="FunFam" id="2.40.50.100:FF:000003">
    <property type="entry name" value="Acetyl-CoA carboxylase biotin carboxyl carrier protein"/>
    <property type="match status" value="1"/>
</dbReference>
<keyword evidence="4 7" id="KW-0067">ATP-binding</keyword>
<dbReference type="CDD" id="cd06850">
    <property type="entry name" value="biotinyl_domain"/>
    <property type="match status" value="1"/>
</dbReference>
<evidence type="ECO:0000259" key="9">
    <source>
        <dbReference type="PROSITE" id="PS50975"/>
    </source>
</evidence>
<dbReference type="PANTHER" id="PTHR18866">
    <property type="entry name" value="CARBOXYLASE:PYRUVATE/ACETYL-COA/PROPIONYL-COA CARBOXYLASE"/>
    <property type="match status" value="1"/>
</dbReference>
<dbReference type="SMART" id="SM00878">
    <property type="entry name" value="Biotin_carb_C"/>
    <property type="match status" value="1"/>
</dbReference>
<dbReference type="AlphaFoldDB" id="A0A5M6ZRI3"/>
<dbReference type="PROSITE" id="PS00867">
    <property type="entry name" value="CPSASE_2"/>
    <property type="match status" value="1"/>
</dbReference>
<dbReference type="Pfam" id="PF00289">
    <property type="entry name" value="Biotin_carb_N"/>
    <property type="match status" value="1"/>
</dbReference>
<reference evidence="11 12" key="1">
    <citation type="submission" date="2019-09" db="EMBL/GenBank/DDBJ databases">
        <authorList>
            <person name="Kevbrin V."/>
            <person name="Grouzdev D.S."/>
        </authorList>
    </citation>
    <scope>NUCLEOTIDE SEQUENCE [LARGE SCALE GENOMIC DNA]</scope>
    <source>
        <strain evidence="11 12">G-192</strain>
    </source>
</reference>
<keyword evidence="3 7" id="KW-0547">Nucleotide-binding</keyword>